<gene>
    <name evidence="1" type="ORF">NM688_g6140</name>
</gene>
<comment type="caution">
    <text evidence="1">The sequence shown here is derived from an EMBL/GenBank/DDBJ whole genome shotgun (WGS) entry which is preliminary data.</text>
</comment>
<organism evidence="1 2">
    <name type="scientific">Phlebia brevispora</name>
    <dbReference type="NCBI Taxonomy" id="194682"/>
    <lineage>
        <taxon>Eukaryota</taxon>
        <taxon>Fungi</taxon>
        <taxon>Dikarya</taxon>
        <taxon>Basidiomycota</taxon>
        <taxon>Agaricomycotina</taxon>
        <taxon>Agaricomycetes</taxon>
        <taxon>Polyporales</taxon>
        <taxon>Meruliaceae</taxon>
        <taxon>Phlebia</taxon>
    </lineage>
</organism>
<protein>
    <submittedName>
        <fullName evidence="1">Uncharacterized protein</fullName>
    </submittedName>
</protein>
<proteinExistence type="predicted"/>
<accession>A0ACC1SJC1</accession>
<reference evidence="1" key="1">
    <citation type="submission" date="2022-07" db="EMBL/GenBank/DDBJ databases">
        <title>Genome Sequence of Phlebia brevispora.</title>
        <authorList>
            <person name="Buettner E."/>
        </authorList>
    </citation>
    <scope>NUCLEOTIDE SEQUENCE</scope>
    <source>
        <strain evidence="1">MPL23</strain>
    </source>
</reference>
<dbReference type="Proteomes" id="UP001148662">
    <property type="component" value="Unassembled WGS sequence"/>
</dbReference>
<sequence>MVDLNHEVVTTPRTAGTSSKHSTSSPSSGYISSKYGTHIASSPLTESPASLSSPSGDIISTSLPATMSPLSTDVDFDLAPFGSSSPRTPSREHFSSSHLAAHGHSNLRVPASMPSSRKSSAASLDRDAILHLDMKRLLSKPAKPSHSGSSIISLPSDQELSSASPSPRNLRSFADLSKKPDGRGHTRSGNVTDSGVSPTPLRTLREVSSRASLPAAATEAESKQTQKPRNVLRRKPSARSNPATPTITTFRTTEDPNSTPRSSRTIQVVSRATLPRRTTSAMAEPVSVSRVRRNNTTPAGLTPAGQVALAYKQQEQRREELAEISGWNEQMRQEGSYRSVDSPLRRTDEEDEEGSGAYYTGTVLGTWTTILNYH</sequence>
<dbReference type="EMBL" id="JANHOG010001222">
    <property type="protein sequence ID" value="KAJ3541042.1"/>
    <property type="molecule type" value="Genomic_DNA"/>
</dbReference>
<evidence type="ECO:0000313" key="2">
    <source>
        <dbReference type="Proteomes" id="UP001148662"/>
    </source>
</evidence>
<keyword evidence="2" id="KW-1185">Reference proteome</keyword>
<name>A0ACC1SJC1_9APHY</name>
<evidence type="ECO:0000313" key="1">
    <source>
        <dbReference type="EMBL" id="KAJ3541042.1"/>
    </source>
</evidence>